<dbReference type="Pfam" id="PF00535">
    <property type="entry name" value="Glycos_transf_2"/>
    <property type="match status" value="1"/>
</dbReference>
<gene>
    <name evidence="5" type="ORF">C1D09_022625</name>
</gene>
<protein>
    <submittedName>
        <fullName evidence="5">Glycosyltransferase</fullName>
    </submittedName>
</protein>
<dbReference type="InterPro" id="IPR001173">
    <property type="entry name" value="Glyco_trans_2-like"/>
</dbReference>
<accession>A0A8T9AN69</accession>
<evidence type="ECO:0000256" key="1">
    <source>
        <dbReference type="ARBA" id="ARBA00006739"/>
    </source>
</evidence>
<feature type="domain" description="Glycosyltransferase 2-like" evidence="4">
    <location>
        <begin position="8"/>
        <end position="122"/>
    </location>
</feature>
<dbReference type="EMBL" id="PNOT02000257">
    <property type="protein sequence ID" value="TSE05286.1"/>
    <property type="molecule type" value="Genomic_DNA"/>
</dbReference>
<dbReference type="GO" id="GO:0016757">
    <property type="term" value="F:glycosyltransferase activity"/>
    <property type="evidence" value="ECO:0007669"/>
    <property type="project" value="UniProtKB-KW"/>
</dbReference>
<keyword evidence="3" id="KW-0808">Transferase</keyword>
<proteinExistence type="inferred from homology"/>
<organism evidence="5 6">
    <name type="scientific">Mesorhizobium intechi</name>
    <dbReference type="NCBI Taxonomy" id="537601"/>
    <lineage>
        <taxon>Bacteria</taxon>
        <taxon>Pseudomonadati</taxon>
        <taxon>Pseudomonadota</taxon>
        <taxon>Alphaproteobacteria</taxon>
        <taxon>Hyphomicrobiales</taxon>
        <taxon>Phyllobacteriaceae</taxon>
        <taxon>Mesorhizobium</taxon>
    </lineage>
</organism>
<dbReference type="PANTHER" id="PTHR43685:SF5">
    <property type="entry name" value="GLYCOSYLTRANSFERASE EPSE-RELATED"/>
    <property type="match status" value="1"/>
</dbReference>
<dbReference type="Proteomes" id="UP000235507">
    <property type="component" value="Unassembled WGS sequence"/>
</dbReference>
<evidence type="ECO:0000313" key="5">
    <source>
        <dbReference type="EMBL" id="TSE05286.1"/>
    </source>
</evidence>
<dbReference type="InterPro" id="IPR029044">
    <property type="entry name" value="Nucleotide-diphossugar_trans"/>
</dbReference>
<dbReference type="AlphaFoldDB" id="A0A8T9AN69"/>
<sequence length="371" mass="41592">MTAAPLVSVLLPVYNAGPYLAAALGSILRQDYSRLEVIAIDDGSSDNSLKILERYRQADSRVSIISRENRGLVATLNEGLAVASGELVARMDADDVAYPWRLSRQVALFEQRPALGFCGAGVDMLIRGRIARGKPDPVFRSGRMPILAMFFTIFMHPTVVYNRKVIEDADLHYDATYRHAEDFDLFRRLASRYPAAMMPENLLVYRVHQASVTRRHSKEMRRTHLRIVAENLEREGLAEATRGLRDIGEAVSIDTITRAADFILALEERIGSLPDETRPSFEAGALNLFYFLYQLVADEKHPALTHELLTRTAKWDAIRRREKFALRPGAWAPWLSRASLWAGKHADAVEYFFKSAPAAAVLASHQAGLGR</sequence>
<dbReference type="InterPro" id="IPR050834">
    <property type="entry name" value="Glycosyltransf_2"/>
</dbReference>
<dbReference type="OrthoDB" id="174925at2"/>
<name>A0A8T9AN69_9HYPH</name>
<evidence type="ECO:0000256" key="3">
    <source>
        <dbReference type="ARBA" id="ARBA00022679"/>
    </source>
</evidence>
<comment type="similarity">
    <text evidence="1">Belongs to the glycosyltransferase 2 family.</text>
</comment>
<evidence type="ECO:0000313" key="6">
    <source>
        <dbReference type="Proteomes" id="UP000235507"/>
    </source>
</evidence>
<evidence type="ECO:0000259" key="4">
    <source>
        <dbReference type="Pfam" id="PF00535"/>
    </source>
</evidence>
<keyword evidence="6" id="KW-1185">Reference proteome</keyword>
<keyword evidence="2" id="KW-0328">Glycosyltransferase</keyword>
<evidence type="ECO:0000256" key="2">
    <source>
        <dbReference type="ARBA" id="ARBA00022676"/>
    </source>
</evidence>
<dbReference type="PANTHER" id="PTHR43685">
    <property type="entry name" value="GLYCOSYLTRANSFERASE"/>
    <property type="match status" value="1"/>
</dbReference>
<dbReference type="RefSeq" id="WP_143976385.1">
    <property type="nucleotide sequence ID" value="NZ_PNOT02000257.1"/>
</dbReference>
<reference evidence="5" key="1">
    <citation type="submission" date="2019-07" db="EMBL/GenBank/DDBJ databases">
        <title>Mesorhizobum intechiensis sp. nov. isolated from nodules of Lotus tenuis growing in lowlands of the Flooding Pampa, Argentina.</title>
        <authorList>
            <person name="Estrella M.J."/>
            <person name="Torres Tejerizo G.A."/>
            <person name="Cumpa Velazquez L.M."/>
            <person name="Fontana F."/>
            <person name="Hansen L."/>
            <person name="Pistorio M."/>
            <person name="Sannazzaro A.I."/>
        </authorList>
    </citation>
    <scope>NUCLEOTIDE SEQUENCE</scope>
    <source>
        <strain evidence="5">BD68</strain>
    </source>
</reference>
<comment type="caution">
    <text evidence="5">The sequence shown here is derived from an EMBL/GenBank/DDBJ whole genome shotgun (WGS) entry which is preliminary data.</text>
</comment>
<dbReference type="SUPFAM" id="SSF53448">
    <property type="entry name" value="Nucleotide-diphospho-sugar transferases"/>
    <property type="match status" value="1"/>
</dbReference>
<dbReference type="Gene3D" id="3.90.550.10">
    <property type="entry name" value="Spore Coat Polysaccharide Biosynthesis Protein SpsA, Chain A"/>
    <property type="match status" value="1"/>
</dbReference>